<reference evidence="1" key="1">
    <citation type="submission" date="2017-03" db="EMBL/GenBank/DDBJ databases">
        <title>The mitochondrial genome of the carnivorous plant Utricularia reniformis (Lentibulariaceae): structure, comparative analysis and evolutionary landmarks.</title>
        <authorList>
            <person name="Silva S.R."/>
            <person name="Alvarenga D.O."/>
            <person name="Michael T.P."/>
            <person name="Miranda V.F.O."/>
            <person name="Varani A.M."/>
        </authorList>
    </citation>
    <scope>NUCLEOTIDE SEQUENCE</scope>
</reference>
<keyword evidence="1" id="KW-0496">Mitochondrion</keyword>
<proteinExistence type="predicted"/>
<geneLocation type="mitochondrion" evidence="1"/>
<gene>
    <name evidence="1" type="ORF">AEK19_MT0483</name>
</gene>
<evidence type="ECO:0000313" key="1">
    <source>
        <dbReference type="EMBL" id="ART30740.1"/>
    </source>
</evidence>
<sequence length="60" mass="6558">MAMYIIHILYNNISIYSIVVASGSFWNTQMDLDSGRLASIVSILSSFNGKEPFLSSSVAP</sequence>
<dbReference type="EMBL" id="KY774314">
    <property type="protein sequence ID" value="ART30740.1"/>
    <property type="molecule type" value="Genomic_DNA"/>
</dbReference>
<name>A0A1Y0B012_9LAMI</name>
<accession>A0A1Y0B012</accession>
<organism evidence="1">
    <name type="scientific">Utricularia reniformis</name>
    <dbReference type="NCBI Taxonomy" id="192314"/>
    <lineage>
        <taxon>Eukaryota</taxon>
        <taxon>Viridiplantae</taxon>
        <taxon>Streptophyta</taxon>
        <taxon>Embryophyta</taxon>
        <taxon>Tracheophyta</taxon>
        <taxon>Spermatophyta</taxon>
        <taxon>Magnoliopsida</taxon>
        <taxon>eudicotyledons</taxon>
        <taxon>Gunneridae</taxon>
        <taxon>Pentapetalae</taxon>
        <taxon>asterids</taxon>
        <taxon>lamiids</taxon>
        <taxon>Lamiales</taxon>
        <taxon>Lentibulariaceae</taxon>
        <taxon>Utricularia</taxon>
    </lineage>
</organism>
<dbReference type="AlphaFoldDB" id="A0A1Y0B012"/>
<protein>
    <submittedName>
        <fullName evidence="1">Uncharacterized protein</fullName>
    </submittedName>
</protein>